<accession>A0ABU1EIK2</accession>
<evidence type="ECO:0000313" key="2">
    <source>
        <dbReference type="EMBL" id="MDR5588229.1"/>
    </source>
</evidence>
<reference evidence="2 3" key="1">
    <citation type="submission" date="2023-09" db="EMBL/GenBank/DDBJ databases">
        <authorList>
            <person name="Zhai L."/>
        </authorList>
    </citation>
    <scope>NUCLEOTIDE SEQUENCE [LARGE SCALE GENOMIC DNA]</scope>
    <source>
        <strain evidence="2 3">5 N-1</strain>
    </source>
</reference>
<protein>
    <recommendedName>
        <fullName evidence="4">Spo0E like sporulation regulatory protein</fullName>
    </recommendedName>
</protein>
<comment type="caution">
    <text evidence="2">The sequence shown here is derived from an EMBL/GenBank/DDBJ whole genome shotgun (WGS) entry which is preliminary data.</text>
</comment>
<dbReference type="Proteomes" id="UP001256646">
    <property type="component" value="Unassembled WGS sequence"/>
</dbReference>
<evidence type="ECO:0000313" key="3">
    <source>
        <dbReference type="Proteomes" id="UP001256646"/>
    </source>
</evidence>
<dbReference type="RefSeq" id="WP_252223851.1">
    <property type="nucleotide sequence ID" value="NZ_JAVJAN010000032.1"/>
</dbReference>
<proteinExistence type="predicted"/>
<gene>
    <name evidence="2" type="ORF">RGC78_12205</name>
</gene>
<name>A0ABU1EIK2_9CLOT</name>
<keyword evidence="1" id="KW-0175">Coiled coil</keyword>
<organism evidence="2 3">
    <name type="scientific">Clostridium aquiflavi</name>
    <dbReference type="NCBI Taxonomy" id="3073603"/>
    <lineage>
        <taxon>Bacteria</taxon>
        <taxon>Bacillati</taxon>
        <taxon>Bacillota</taxon>
        <taxon>Clostridia</taxon>
        <taxon>Eubacteriales</taxon>
        <taxon>Clostridiaceae</taxon>
        <taxon>Clostridium</taxon>
    </lineage>
</organism>
<evidence type="ECO:0000256" key="1">
    <source>
        <dbReference type="SAM" id="Coils"/>
    </source>
</evidence>
<sequence length="155" mass="18057">MGYNGIDIIDKAINIEERRKIIINSVVNENTNNPAVKVIAKVLSNQLDAMIKHYEELRNEVSNTELEEIDIMTYDKMSFLINEFNNKLYNPKVNNVREYLEFSLNLAKDKYSLFVDIQGRLVNNTKDTQPKTYEILSNIIKTISKQIRTIEKTLI</sequence>
<keyword evidence="3" id="KW-1185">Reference proteome</keyword>
<evidence type="ECO:0008006" key="4">
    <source>
        <dbReference type="Google" id="ProtNLM"/>
    </source>
</evidence>
<dbReference type="EMBL" id="JAVJAN010000032">
    <property type="protein sequence ID" value="MDR5588229.1"/>
    <property type="molecule type" value="Genomic_DNA"/>
</dbReference>
<feature type="coiled-coil region" evidence="1">
    <location>
        <begin position="40"/>
        <end position="67"/>
    </location>
</feature>